<feature type="region of interest" description="Disordered" evidence="1">
    <location>
        <begin position="82"/>
        <end position="240"/>
    </location>
</feature>
<feature type="compositionally biased region" description="Basic residues" evidence="1">
    <location>
        <begin position="183"/>
        <end position="195"/>
    </location>
</feature>
<dbReference type="EMBL" id="MCRJ01000102">
    <property type="protein sequence ID" value="ODN69233.1"/>
    <property type="molecule type" value="Genomic_DNA"/>
</dbReference>
<feature type="compositionally biased region" description="Basic and acidic residues" evidence="1">
    <location>
        <begin position="203"/>
        <end position="212"/>
    </location>
</feature>
<reference evidence="2 3" key="1">
    <citation type="submission" date="2016-07" db="EMBL/GenBank/DDBJ databases">
        <title>Draft Genome Sequence of Methylobrevis pamukkalensis PK2.</title>
        <authorList>
            <person name="Vasilenko O.V."/>
            <person name="Doronina N.V."/>
            <person name="Shmareva M.N."/>
            <person name="Tarlachkov S.V."/>
            <person name="Mustakhimov I."/>
            <person name="Trotsenko Y.A."/>
        </authorList>
    </citation>
    <scope>NUCLEOTIDE SEQUENCE [LARGE SCALE GENOMIC DNA]</scope>
    <source>
        <strain evidence="2 3">PK2</strain>
    </source>
</reference>
<gene>
    <name evidence="2" type="ORF">A6302_03454</name>
</gene>
<evidence type="ECO:0000256" key="1">
    <source>
        <dbReference type="SAM" id="MobiDB-lite"/>
    </source>
</evidence>
<organism evidence="2 3">
    <name type="scientific">Methylobrevis pamukkalensis</name>
    <dbReference type="NCBI Taxonomy" id="1439726"/>
    <lineage>
        <taxon>Bacteria</taxon>
        <taxon>Pseudomonadati</taxon>
        <taxon>Pseudomonadota</taxon>
        <taxon>Alphaproteobacteria</taxon>
        <taxon>Hyphomicrobiales</taxon>
        <taxon>Pleomorphomonadaceae</taxon>
        <taxon>Methylobrevis</taxon>
    </lineage>
</organism>
<protein>
    <submittedName>
        <fullName evidence="2">Uncharacterized protein</fullName>
    </submittedName>
</protein>
<feature type="compositionally biased region" description="Low complexity" evidence="1">
    <location>
        <begin position="93"/>
        <end position="102"/>
    </location>
</feature>
<evidence type="ECO:0000313" key="3">
    <source>
        <dbReference type="Proteomes" id="UP000094622"/>
    </source>
</evidence>
<comment type="caution">
    <text evidence="2">The sequence shown here is derived from an EMBL/GenBank/DDBJ whole genome shotgun (WGS) entry which is preliminary data.</text>
</comment>
<evidence type="ECO:0000313" key="2">
    <source>
        <dbReference type="EMBL" id="ODN69233.1"/>
    </source>
</evidence>
<accession>A0A1E3GYV8</accession>
<dbReference type="AlphaFoldDB" id="A0A1E3GYV8"/>
<feature type="compositionally biased region" description="Basic and acidic residues" evidence="1">
    <location>
        <begin position="112"/>
        <end position="122"/>
    </location>
</feature>
<keyword evidence="3" id="KW-1185">Reference proteome</keyword>
<name>A0A1E3GYV8_9HYPH</name>
<feature type="compositionally biased region" description="Basic residues" evidence="1">
    <location>
        <begin position="157"/>
        <end position="175"/>
    </location>
</feature>
<proteinExistence type="predicted"/>
<dbReference type="Proteomes" id="UP000094622">
    <property type="component" value="Unassembled WGS sequence"/>
</dbReference>
<sequence length="325" mass="35742">MAAGAENDARRDAGFAFSGRAPLGPGSHHLPQRRLQADSRRQAGGHRSALEARLGRGLGRCEAVDRPGLCRGIDLHRELRSDDRSPRLSGAGLLHLLLQPDPGRGRHRRRDDRHGDRDHADGDGAAAARRGERRTRPPHAQRADDGAGDRQPVAASRRQHRGRAPRPLRAPRRPRPHPDAARLRKHQRVEHRRARGQGARASHAAERADRGLGHAVPSGSAQGPVAVARPQRTHHQRDQVWRAVQRRTGRYQVGFRLRRRALHLPLSLGGNGGDTIPSHHLPRGFGTKVLGQFVPASFQGKARIEFTDGGMRYEIVAPAGTIHRG</sequence>
<feature type="region of interest" description="Disordered" evidence="1">
    <location>
        <begin position="1"/>
        <end position="48"/>
    </location>
</feature>